<evidence type="ECO:0000313" key="3">
    <source>
        <dbReference type="EMBL" id="MBO0358917.1"/>
    </source>
</evidence>
<dbReference type="EMBL" id="JAFLQZ010000008">
    <property type="protein sequence ID" value="MBO0358917.1"/>
    <property type="molecule type" value="Genomic_DNA"/>
</dbReference>
<name>A0A939JE19_9BACT</name>
<feature type="transmembrane region" description="Helical" evidence="2">
    <location>
        <begin position="12"/>
        <end position="33"/>
    </location>
</feature>
<keyword evidence="4" id="KW-1185">Reference proteome</keyword>
<feature type="compositionally biased region" description="Basic and acidic residues" evidence="1">
    <location>
        <begin position="78"/>
        <end position="89"/>
    </location>
</feature>
<feature type="region of interest" description="Disordered" evidence="1">
    <location>
        <begin position="70"/>
        <end position="89"/>
    </location>
</feature>
<sequence>MDFNKLYRPSALNSFQFIAVTGLVMSAGAHLILHYFTNSTPVGYNWLYVCWTALYLGGTLLNLFGKPDAPHHHHHHDHDHDDDHDEHLH</sequence>
<keyword evidence="2" id="KW-1133">Transmembrane helix</keyword>
<keyword evidence="2" id="KW-0812">Transmembrane</keyword>
<evidence type="ECO:0000256" key="2">
    <source>
        <dbReference type="SAM" id="Phobius"/>
    </source>
</evidence>
<feature type="transmembrane region" description="Helical" evidence="2">
    <location>
        <begin position="45"/>
        <end position="64"/>
    </location>
</feature>
<evidence type="ECO:0000256" key="1">
    <source>
        <dbReference type="SAM" id="MobiDB-lite"/>
    </source>
</evidence>
<accession>A0A939JE19</accession>
<dbReference type="AlphaFoldDB" id="A0A939JE19"/>
<comment type="caution">
    <text evidence="3">The sequence shown here is derived from an EMBL/GenBank/DDBJ whole genome shotgun (WGS) entry which is preliminary data.</text>
</comment>
<organism evidence="3 4">
    <name type="scientific">Hymenobacter telluris</name>
    <dbReference type="NCBI Taxonomy" id="2816474"/>
    <lineage>
        <taxon>Bacteria</taxon>
        <taxon>Pseudomonadati</taxon>
        <taxon>Bacteroidota</taxon>
        <taxon>Cytophagia</taxon>
        <taxon>Cytophagales</taxon>
        <taxon>Hymenobacteraceae</taxon>
        <taxon>Hymenobacter</taxon>
    </lineage>
</organism>
<protein>
    <submittedName>
        <fullName evidence="3">Uncharacterized protein</fullName>
    </submittedName>
</protein>
<evidence type="ECO:0000313" key="4">
    <source>
        <dbReference type="Proteomes" id="UP000664144"/>
    </source>
</evidence>
<dbReference type="Proteomes" id="UP000664144">
    <property type="component" value="Unassembled WGS sequence"/>
</dbReference>
<gene>
    <name evidence="3" type="ORF">J0X19_13245</name>
</gene>
<dbReference type="RefSeq" id="WP_206984848.1">
    <property type="nucleotide sequence ID" value="NZ_JAFLQZ010000008.1"/>
</dbReference>
<reference evidence="3" key="1">
    <citation type="submission" date="2021-03" db="EMBL/GenBank/DDBJ databases">
        <authorList>
            <person name="Kim M.K."/>
        </authorList>
    </citation>
    <scope>NUCLEOTIDE SEQUENCE</scope>
    <source>
        <strain evidence="3">BT186</strain>
    </source>
</reference>
<keyword evidence="2" id="KW-0472">Membrane</keyword>
<proteinExistence type="predicted"/>